<feature type="compositionally biased region" description="Polar residues" evidence="1">
    <location>
        <begin position="85"/>
        <end position="95"/>
    </location>
</feature>
<dbReference type="OrthoDB" id="5153521at2759"/>
<comment type="caution">
    <text evidence="2">The sequence shown here is derived from an EMBL/GenBank/DDBJ whole genome shotgun (WGS) entry which is preliminary data.</text>
</comment>
<sequence length="197" mass="21389">MSSEQILPASDLRSAAQDSKRDAGRKAKWSLGAIERAGRGEGNPRPLRPSDTRITADRRADKGVSALQQIAKTASRRDLKDGQSYAATSDESSGYDSDHVDAADAAPSPTGNVEVMYSFDAPRGPSQGSQILNMKLAQAVEKFEERETVKLVKTEWDVLDTEGEVVAASPMKKEKRAKKAPVPAPRVPDADEDYEFI</sequence>
<gene>
    <name evidence="2" type="ORF">B0A48_06710</name>
</gene>
<dbReference type="AlphaFoldDB" id="A0A1V8T9L3"/>
<feature type="region of interest" description="Disordered" evidence="1">
    <location>
        <begin position="170"/>
        <end position="197"/>
    </location>
</feature>
<accession>A0A1V8T9L3</accession>
<dbReference type="EMBL" id="NAJO01000013">
    <property type="protein sequence ID" value="OQO07918.1"/>
    <property type="molecule type" value="Genomic_DNA"/>
</dbReference>
<feature type="region of interest" description="Disordered" evidence="1">
    <location>
        <begin position="1"/>
        <end position="110"/>
    </location>
</feature>
<organism evidence="2 3">
    <name type="scientific">Cryoendolithus antarcticus</name>
    <dbReference type="NCBI Taxonomy" id="1507870"/>
    <lineage>
        <taxon>Eukaryota</taxon>
        <taxon>Fungi</taxon>
        <taxon>Dikarya</taxon>
        <taxon>Ascomycota</taxon>
        <taxon>Pezizomycotina</taxon>
        <taxon>Dothideomycetes</taxon>
        <taxon>Dothideomycetidae</taxon>
        <taxon>Cladosporiales</taxon>
        <taxon>Cladosporiaceae</taxon>
        <taxon>Cryoendolithus</taxon>
    </lineage>
</organism>
<evidence type="ECO:0000313" key="3">
    <source>
        <dbReference type="Proteomes" id="UP000192596"/>
    </source>
</evidence>
<protein>
    <submittedName>
        <fullName evidence="2">Uncharacterized protein</fullName>
    </submittedName>
</protein>
<dbReference type="Proteomes" id="UP000192596">
    <property type="component" value="Unassembled WGS sequence"/>
</dbReference>
<reference evidence="3" key="1">
    <citation type="submission" date="2017-03" db="EMBL/GenBank/DDBJ databases">
        <title>Genomes of endolithic fungi from Antarctica.</title>
        <authorList>
            <person name="Coleine C."/>
            <person name="Masonjones S."/>
            <person name="Stajich J.E."/>
        </authorList>
    </citation>
    <scope>NUCLEOTIDE SEQUENCE [LARGE SCALE GENOMIC DNA]</scope>
    <source>
        <strain evidence="3">CCFEE 5527</strain>
    </source>
</reference>
<dbReference type="InParanoid" id="A0A1V8T9L3"/>
<proteinExistence type="predicted"/>
<keyword evidence="3" id="KW-1185">Reference proteome</keyword>
<feature type="compositionally biased region" description="Basic and acidic residues" evidence="1">
    <location>
        <begin position="48"/>
        <end position="62"/>
    </location>
</feature>
<evidence type="ECO:0000256" key="1">
    <source>
        <dbReference type="SAM" id="MobiDB-lite"/>
    </source>
</evidence>
<evidence type="ECO:0000313" key="2">
    <source>
        <dbReference type="EMBL" id="OQO07918.1"/>
    </source>
</evidence>
<name>A0A1V8T9L3_9PEZI</name>